<feature type="compositionally biased region" description="Polar residues" evidence="13">
    <location>
        <begin position="424"/>
        <end position="435"/>
    </location>
</feature>
<evidence type="ECO:0000256" key="7">
    <source>
        <dbReference type="ARBA" id="ARBA00023212"/>
    </source>
</evidence>
<keyword evidence="7" id="KW-0206">Cytoskeleton</keyword>
<feature type="region of interest" description="Disordered" evidence="13">
    <location>
        <begin position="1"/>
        <end position="64"/>
    </location>
</feature>
<feature type="compositionally biased region" description="Low complexity" evidence="13">
    <location>
        <begin position="183"/>
        <end position="194"/>
    </location>
</feature>
<proteinExistence type="predicted"/>
<dbReference type="InterPro" id="IPR015943">
    <property type="entry name" value="WD40/YVTN_repeat-like_dom_sf"/>
</dbReference>
<feature type="region of interest" description="Disordered" evidence="13">
    <location>
        <begin position="81"/>
        <end position="124"/>
    </location>
</feature>
<feature type="region of interest" description="Disordered" evidence="13">
    <location>
        <begin position="162"/>
        <end position="201"/>
    </location>
</feature>
<keyword evidence="2" id="KW-0963">Cytoplasm</keyword>
<dbReference type="Gene3D" id="2.130.10.10">
    <property type="entry name" value="YVTN repeat-like/Quinoprotein amine dehydrogenase"/>
    <property type="match status" value="2"/>
</dbReference>
<dbReference type="Proteomes" id="UP000481153">
    <property type="component" value="Unassembled WGS sequence"/>
</dbReference>
<dbReference type="EMBL" id="VJMJ01000266">
    <property type="protein sequence ID" value="KAF0724682.1"/>
    <property type="molecule type" value="Genomic_DNA"/>
</dbReference>
<sequence>MSAPRASSKNINASKKIASNPSSSRARVSKNEPGASSRIIGASSRLVSSNTQAGAGGGGSASTQVYLDGVNVTPQSLLYTRQKTVSKNTRAKAPKAKASDANSAVSGNQSTASLAFSDDNSSSDSAKSIDAILANAPPPMKKKLDMDSNNADADAESLAAVGGLEHHTDSADMKALGDRRSSMEGSRPSSGSRPPSAPAAPPAVLDGFVNVRFMETPTIVLFSSASICVGQDTPEHGQVVAKNKKYLEMCSSKRGSDNFVENRAQTLQLAQKTKEVMTAPPATRDAASSATSWDIFDCHENDQDASGNDHDDLETTTAATAPTTLSSSGGSSAKLKTAAENAADSVDVQLTRQVDDIVRASLASPGCLLLTDGADLLNDLKARQRALQPSARQKAAPNPPSNYHHNGDSKSSAAFSRASRLVSNNPSTNLSRAVHSNTNPGGNGNGNGGSTSNATLSSSDAAAGNNNSSSDNLSRSSTGSDGTNSTDGGVGNGMNAPGNAYANANTNVDLAQVIAEQKTRDVLASASLVKTLRILERAVQQSRFHDRHVLYRNFPRLTASSSSSSSLEPPRPSTSPSSMLSLAPDLEKLWSFACDLTTNRTVTSMAWNPVNDDLLAVAYGQFDAGDVHDGLVLFWSLKNPEYPERIYTLGCGVTSIDFSRVHPNLLAVGFHNGVVALFDTRKDGNEPILTSENFTGSHLDVVWQVKWVHKGSERGESIVSVSSDGRVTEWSMKKGLSFVDLMTLKRVPNPLVGSDAARIDGVIARQASGTSIQFAPYDTSVYFVGTEDGHIHKCSVSYNEQYLETYYGHTAAVYGIHMSPFWSELVLSCSADWTVKLWHQAEPQELLTFRSVDLAHGVYAIAWCPNHATIFGSVTEDGRVEIWDLEQSVLDPIVTHVPKENVPCTAISFAPSSPVLVVGDATGDVTVYRVPTLAQGLQMTTDEQIERLKRVVKPHQGE</sequence>
<dbReference type="GO" id="GO:0120293">
    <property type="term" value="C:dynein axonemal particle"/>
    <property type="evidence" value="ECO:0007669"/>
    <property type="project" value="UniProtKB-SubCell"/>
</dbReference>
<protein>
    <recommendedName>
        <fullName evidence="10">Dynein axonemal intermediate chain 4</fullName>
    </recommendedName>
    <alternativeName>
        <fullName evidence="11">WD repeat-containing protein 78</fullName>
    </alternativeName>
</protein>
<comment type="subcellular location">
    <subcellularLocation>
        <location evidence="1">Cytoplasm</location>
        <location evidence="1">Cytoskeleton</location>
        <location evidence="1">Flagellum axoneme</location>
    </subcellularLocation>
    <subcellularLocation>
        <location evidence="9">Dynein axonemal particle</location>
    </subcellularLocation>
</comment>
<dbReference type="SUPFAM" id="SSF50978">
    <property type="entry name" value="WD40 repeat-like"/>
    <property type="match status" value="1"/>
</dbReference>
<dbReference type="GO" id="GO:0003341">
    <property type="term" value="P:cilium movement"/>
    <property type="evidence" value="ECO:0007669"/>
    <property type="project" value="TreeGrafter"/>
</dbReference>
<organism evidence="14 15">
    <name type="scientific">Aphanomyces euteiches</name>
    <dbReference type="NCBI Taxonomy" id="100861"/>
    <lineage>
        <taxon>Eukaryota</taxon>
        <taxon>Sar</taxon>
        <taxon>Stramenopiles</taxon>
        <taxon>Oomycota</taxon>
        <taxon>Saprolegniomycetes</taxon>
        <taxon>Saprolegniales</taxon>
        <taxon>Verrucalvaceae</taxon>
        <taxon>Aphanomyces</taxon>
    </lineage>
</organism>
<feature type="region of interest" description="Disordered" evidence="13">
    <location>
        <begin position="299"/>
        <end position="332"/>
    </location>
</feature>
<keyword evidence="4" id="KW-0677">Repeat</keyword>
<evidence type="ECO:0000313" key="14">
    <source>
        <dbReference type="EMBL" id="KAF0724682.1"/>
    </source>
</evidence>
<evidence type="ECO:0000256" key="10">
    <source>
        <dbReference type="ARBA" id="ARBA00040002"/>
    </source>
</evidence>
<evidence type="ECO:0000256" key="2">
    <source>
        <dbReference type="ARBA" id="ARBA00022490"/>
    </source>
</evidence>
<evidence type="ECO:0000256" key="12">
    <source>
        <dbReference type="PROSITE-ProRule" id="PRU00221"/>
    </source>
</evidence>
<evidence type="ECO:0000256" key="9">
    <source>
        <dbReference type="ARBA" id="ARBA00024190"/>
    </source>
</evidence>
<gene>
    <name evidence="14" type="ORF">Ae201684_016745</name>
</gene>
<comment type="caution">
    <text evidence="14">The sequence shown here is derived from an EMBL/GenBank/DDBJ whole genome shotgun (WGS) entry which is preliminary data.</text>
</comment>
<keyword evidence="8" id="KW-0966">Cell projection</keyword>
<keyword evidence="5" id="KW-0282">Flagellum</keyword>
<dbReference type="PANTHER" id="PTHR12442">
    <property type="entry name" value="DYNEIN INTERMEDIATE CHAIN"/>
    <property type="match status" value="1"/>
</dbReference>
<keyword evidence="6" id="KW-0969">Cilium</keyword>
<dbReference type="InterPro" id="IPR036322">
    <property type="entry name" value="WD40_repeat_dom_sf"/>
</dbReference>
<evidence type="ECO:0000256" key="4">
    <source>
        <dbReference type="ARBA" id="ARBA00022737"/>
    </source>
</evidence>
<accession>A0A6G0WBB5</accession>
<feature type="compositionally biased region" description="Basic and acidic residues" evidence="13">
    <location>
        <begin position="164"/>
        <end position="182"/>
    </location>
</feature>
<evidence type="ECO:0000256" key="6">
    <source>
        <dbReference type="ARBA" id="ARBA00023069"/>
    </source>
</evidence>
<evidence type="ECO:0000256" key="11">
    <source>
        <dbReference type="ARBA" id="ARBA00041557"/>
    </source>
</evidence>
<feature type="compositionally biased region" description="Polar residues" evidence="13">
    <location>
        <begin position="1"/>
        <end position="26"/>
    </location>
</feature>
<feature type="compositionally biased region" description="Low complexity" evidence="13">
    <location>
        <begin position="315"/>
        <end position="332"/>
    </location>
</feature>
<evidence type="ECO:0000256" key="8">
    <source>
        <dbReference type="ARBA" id="ARBA00023273"/>
    </source>
</evidence>
<name>A0A6G0WBB5_9STRA</name>
<feature type="repeat" description="WD" evidence="12">
    <location>
        <begin position="806"/>
        <end position="848"/>
    </location>
</feature>
<dbReference type="SMART" id="SM00320">
    <property type="entry name" value="WD40"/>
    <property type="match status" value="6"/>
</dbReference>
<reference evidence="14 15" key="1">
    <citation type="submission" date="2019-07" db="EMBL/GenBank/DDBJ databases">
        <title>Genomics analysis of Aphanomyces spp. identifies a new class of oomycete effector associated with host adaptation.</title>
        <authorList>
            <person name="Gaulin E."/>
        </authorList>
    </citation>
    <scope>NUCLEOTIDE SEQUENCE [LARGE SCALE GENOMIC DNA]</scope>
    <source>
        <strain evidence="14 15">ATCC 201684</strain>
    </source>
</reference>
<keyword evidence="3 12" id="KW-0853">WD repeat</keyword>
<dbReference type="PANTHER" id="PTHR12442:SF12">
    <property type="entry name" value="DYNEIN AXONEMAL INTERMEDIATE CHAIN 4"/>
    <property type="match status" value="1"/>
</dbReference>
<dbReference type="GO" id="GO:0045503">
    <property type="term" value="F:dynein light chain binding"/>
    <property type="evidence" value="ECO:0007669"/>
    <property type="project" value="TreeGrafter"/>
</dbReference>
<feature type="compositionally biased region" description="Low complexity" evidence="13">
    <location>
        <begin position="409"/>
        <end position="423"/>
    </location>
</feature>
<feature type="compositionally biased region" description="Polar residues" evidence="13">
    <location>
        <begin position="100"/>
        <end position="111"/>
    </location>
</feature>
<evidence type="ECO:0000256" key="13">
    <source>
        <dbReference type="SAM" id="MobiDB-lite"/>
    </source>
</evidence>
<dbReference type="GO" id="GO:0005858">
    <property type="term" value="C:axonemal dynein complex"/>
    <property type="evidence" value="ECO:0007669"/>
    <property type="project" value="TreeGrafter"/>
</dbReference>
<evidence type="ECO:0000256" key="1">
    <source>
        <dbReference type="ARBA" id="ARBA00004611"/>
    </source>
</evidence>
<dbReference type="GO" id="GO:0045504">
    <property type="term" value="F:dynein heavy chain binding"/>
    <property type="evidence" value="ECO:0007669"/>
    <property type="project" value="TreeGrafter"/>
</dbReference>
<feature type="region of interest" description="Disordered" evidence="13">
    <location>
        <begin position="559"/>
        <end position="578"/>
    </location>
</feature>
<dbReference type="VEuPathDB" id="FungiDB:AeMF1_001937"/>
<dbReference type="Pfam" id="PF00400">
    <property type="entry name" value="WD40"/>
    <property type="match status" value="2"/>
</dbReference>
<feature type="compositionally biased region" description="Basic and acidic residues" evidence="13">
    <location>
        <begin position="299"/>
        <end position="310"/>
    </location>
</feature>
<dbReference type="InterPro" id="IPR001680">
    <property type="entry name" value="WD40_rpt"/>
</dbReference>
<evidence type="ECO:0000256" key="3">
    <source>
        <dbReference type="ARBA" id="ARBA00022574"/>
    </source>
</evidence>
<evidence type="ECO:0000256" key="5">
    <source>
        <dbReference type="ARBA" id="ARBA00022846"/>
    </source>
</evidence>
<evidence type="ECO:0000313" key="15">
    <source>
        <dbReference type="Proteomes" id="UP000481153"/>
    </source>
</evidence>
<feature type="compositionally biased region" description="Low complexity" evidence="13">
    <location>
        <begin position="112"/>
        <end position="124"/>
    </location>
</feature>
<keyword evidence="15" id="KW-1185">Reference proteome</keyword>
<feature type="compositionally biased region" description="Low complexity" evidence="13">
    <location>
        <begin position="450"/>
        <end position="487"/>
    </location>
</feature>
<feature type="region of interest" description="Disordered" evidence="13">
    <location>
        <begin position="386"/>
        <end position="498"/>
    </location>
</feature>
<dbReference type="FunFam" id="2.130.10.10:FF:001248">
    <property type="entry name" value="WD repeat domain 78"/>
    <property type="match status" value="1"/>
</dbReference>
<dbReference type="AlphaFoldDB" id="A0A6G0WBB5"/>
<dbReference type="InterPro" id="IPR050687">
    <property type="entry name" value="Dynein_IC"/>
</dbReference>
<dbReference type="PROSITE" id="PS50082">
    <property type="entry name" value="WD_REPEATS_2"/>
    <property type="match status" value="1"/>
</dbReference>